<evidence type="ECO:0000256" key="3">
    <source>
        <dbReference type="PROSITE-ProRule" id="PRU00335"/>
    </source>
</evidence>
<reference evidence="6" key="1">
    <citation type="journal article" date="2019" name="Int. J. Syst. Evol. Microbiol.">
        <title>The Global Catalogue of Microorganisms (GCM) 10K type strain sequencing project: providing services to taxonomists for standard genome sequencing and annotation.</title>
        <authorList>
            <consortium name="The Broad Institute Genomics Platform"/>
            <consortium name="The Broad Institute Genome Sequencing Center for Infectious Disease"/>
            <person name="Wu L."/>
            <person name="Ma J."/>
        </authorList>
    </citation>
    <scope>NUCLEOTIDE SEQUENCE [LARGE SCALE GENOMIC DNA]</scope>
    <source>
        <strain evidence="6">JCM 30234</strain>
    </source>
</reference>
<evidence type="ECO:0000256" key="1">
    <source>
        <dbReference type="ARBA" id="ARBA00022491"/>
    </source>
</evidence>
<evidence type="ECO:0000259" key="4">
    <source>
        <dbReference type="PROSITE" id="PS50977"/>
    </source>
</evidence>
<keyword evidence="1" id="KW-0678">Repressor</keyword>
<name>A0ABW2UU75_9BACI</name>
<proteinExistence type="predicted"/>
<protein>
    <submittedName>
        <fullName evidence="5">TetR/AcrR family transcriptional regulator</fullName>
    </submittedName>
</protein>
<evidence type="ECO:0000313" key="6">
    <source>
        <dbReference type="Proteomes" id="UP001596620"/>
    </source>
</evidence>
<dbReference type="Pfam" id="PF00440">
    <property type="entry name" value="TetR_N"/>
    <property type="match status" value="1"/>
</dbReference>
<accession>A0ABW2UU75</accession>
<dbReference type="InterPro" id="IPR041490">
    <property type="entry name" value="KstR2_TetR_C"/>
</dbReference>
<dbReference type="EMBL" id="JBHTGR010000004">
    <property type="protein sequence ID" value="MFC7746110.1"/>
    <property type="molecule type" value="Genomic_DNA"/>
</dbReference>
<dbReference type="RefSeq" id="WP_382357591.1">
    <property type="nucleotide sequence ID" value="NZ_JBHTGR010000004.1"/>
</dbReference>
<dbReference type="SUPFAM" id="SSF48498">
    <property type="entry name" value="Tetracyclin repressor-like, C-terminal domain"/>
    <property type="match status" value="1"/>
</dbReference>
<feature type="domain" description="HTH tetR-type" evidence="4">
    <location>
        <begin position="1"/>
        <end position="61"/>
    </location>
</feature>
<keyword evidence="2 3" id="KW-0238">DNA-binding</keyword>
<feature type="DNA-binding region" description="H-T-H motif" evidence="3">
    <location>
        <begin position="24"/>
        <end position="43"/>
    </location>
</feature>
<dbReference type="Gene3D" id="1.10.357.10">
    <property type="entry name" value="Tetracycline Repressor, domain 2"/>
    <property type="match status" value="1"/>
</dbReference>
<dbReference type="Gene3D" id="1.10.10.60">
    <property type="entry name" value="Homeodomain-like"/>
    <property type="match status" value="1"/>
</dbReference>
<gene>
    <name evidence="5" type="ORF">ACFQU8_02495</name>
</gene>
<keyword evidence="6" id="KW-1185">Reference proteome</keyword>
<dbReference type="PROSITE" id="PS01081">
    <property type="entry name" value="HTH_TETR_1"/>
    <property type="match status" value="1"/>
</dbReference>
<dbReference type="Proteomes" id="UP001596620">
    <property type="component" value="Unassembled WGS sequence"/>
</dbReference>
<dbReference type="PANTHER" id="PTHR43479">
    <property type="entry name" value="ACREF/ENVCD OPERON REPRESSOR-RELATED"/>
    <property type="match status" value="1"/>
</dbReference>
<dbReference type="InterPro" id="IPR023772">
    <property type="entry name" value="DNA-bd_HTH_TetR-type_CS"/>
</dbReference>
<dbReference type="InterPro" id="IPR009057">
    <property type="entry name" value="Homeodomain-like_sf"/>
</dbReference>
<dbReference type="InterPro" id="IPR001647">
    <property type="entry name" value="HTH_TetR"/>
</dbReference>
<organism evidence="5 6">
    <name type="scientific">Lentibacillus kimchii</name>
    <dbReference type="NCBI Taxonomy" id="1542911"/>
    <lineage>
        <taxon>Bacteria</taxon>
        <taxon>Bacillati</taxon>
        <taxon>Bacillota</taxon>
        <taxon>Bacilli</taxon>
        <taxon>Bacillales</taxon>
        <taxon>Bacillaceae</taxon>
        <taxon>Lentibacillus</taxon>
    </lineage>
</organism>
<dbReference type="InterPro" id="IPR050624">
    <property type="entry name" value="HTH-type_Tx_Regulator"/>
</dbReference>
<dbReference type="InterPro" id="IPR036271">
    <property type="entry name" value="Tet_transcr_reg_TetR-rel_C_sf"/>
</dbReference>
<dbReference type="PROSITE" id="PS50977">
    <property type="entry name" value="HTH_TETR_2"/>
    <property type="match status" value="1"/>
</dbReference>
<dbReference type="Pfam" id="PF17932">
    <property type="entry name" value="TetR_C_24"/>
    <property type="match status" value="1"/>
</dbReference>
<evidence type="ECO:0000256" key="2">
    <source>
        <dbReference type="ARBA" id="ARBA00023125"/>
    </source>
</evidence>
<dbReference type="PANTHER" id="PTHR43479:SF11">
    <property type="entry name" value="ACREF_ENVCD OPERON REPRESSOR-RELATED"/>
    <property type="match status" value="1"/>
</dbReference>
<dbReference type="PRINTS" id="PR00455">
    <property type="entry name" value="HTHTETR"/>
</dbReference>
<comment type="caution">
    <text evidence="5">The sequence shown here is derived from an EMBL/GenBank/DDBJ whole genome shotgun (WGS) entry which is preliminary data.</text>
</comment>
<dbReference type="SUPFAM" id="SSF46689">
    <property type="entry name" value="Homeodomain-like"/>
    <property type="match status" value="1"/>
</dbReference>
<sequence length="189" mass="21798">MVVKDQITQQAIILFGEKGFSETSIQDIVDELGVTKGTFYYYFTSKKQLLKDIHHEYISGLLERQSRIIDNDARTQKEKIIGIIRLLITDIADKGPSARVFFREMHHLSDDHAKNIKARREDFRLNVEKVLQTGVRNREFRQGLQVDMIAFGILGVTNWSYNWFNSDGDVSPEELSKIFADMILTGIVE</sequence>
<evidence type="ECO:0000313" key="5">
    <source>
        <dbReference type="EMBL" id="MFC7746110.1"/>
    </source>
</evidence>